<keyword evidence="2" id="KW-1185">Reference proteome</keyword>
<sequence length="455" mass="50230">MRDFRQKSPRILIGISEGEYYGHQFEALVRLMPNATYRFIGFSWCTGLELRRAGRDFRHSPWVRTHSSNSIGNPIISELIGRGGRPGANRNTVMDALIHLKAFVKEEIDDFSPDIVIYGPSDHAINYLLDTAANEAGIPKLGLQPSFLSDHFIVHPWGPRWQEAIQQAQILEEDSLPGVEPKDLFIPRGFRSVPAPRPSLHFPQLLRGAECLARILTGRPTFETLSSLAASTKAKLAPAPWFPHLQTIESESDVPDGSILMVLNQPTLEAHATSCSDLIRLTTALSPKSAPIILRPHPIETPSDEFVHLESSLRARGVKVSRAGRGPSLSRLVERCRTLVTINSAVGMEALSHGKTVLALGPAFYVREGLAQAVDPSRPEQLADMLDHPEAHRPDPLQVAKFANWLIQRLMAPSPVIESPFGRTLAEHIRVAVQGHPVEAGRPPAVLRSPERKAE</sequence>
<accession>A0ABQ5PU54</accession>
<protein>
    <recommendedName>
        <fullName evidence="3">Capsular biosynthesis protein</fullName>
    </recommendedName>
</protein>
<organism evidence="1 2">
    <name type="scientific">Geothrix edaphica</name>
    <dbReference type="NCBI Taxonomy" id="2927976"/>
    <lineage>
        <taxon>Bacteria</taxon>
        <taxon>Pseudomonadati</taxon>
        <taxon>Acidobacteriota</taxon>
        <taxon>Holophagae</taxon>
        <taxon>Holophagales</taxon>
        <taxon>Holophagaceae</taxon>
        <taxon>Geothrix</taxon>
    </lineage>
</organism>
<evidence type="ECO:0008006" key="3">
    <source>
        <dbReference type="Google" id="ProtNLM"/>
    </source>
</evidence>
<evidence type="ECO:0000313" key="1">
    <source>
        <dbReference type="EMBL" id="GLH65676.1"/>
    </source>
</evidence>
<dbReference type="Pfam" id="PF05159">
    <property type="entry name" value="Capsule_synth"/>
    <property type="match status" value="1"/>
</dbReference>
<evidence type="ECO:0000313" key="2">
    <source>
        <dbReference type="Proteomes" id="UP001165044"/>
    </source>
</evidence>
<proteinExistence type="predicted"/>
<dbReference type="Proteomes" id="UP001165044">
    <property type="component" value="Unassembled WGS sequence"/>
</dbReference>
<dbReference type="InterPro" id="IPR007833">
    <property type="entry name" value="Capsule_polysaccharide_synth"/>
</dbReference>
<comment type="caution">
    <text evidence="1">The sequence shown here is derived from an EMBL/GenBank/DDBJ whole genome shotgun (WGS) entry which is preliminary data.</text>
</comment>
<dbReference type="EMBL" id="BSDC01000001">
    <property type="protein sequence ID" value="GLH65676.1"/>
    <property type="molecule type" value="Genomic_DNA"/>
</dbReference>
<gene>
    <name evidence="1" type="ORF">GETHED_00400</name>
</gene>
<name>A0ABQ5PU54_9BACT</name>
<reference evidence="1" key="1">
    <citation type="journal article" date="2023" name="Antonie Van Leeuwenhoek">
        <title>Mesoterricola silvestris gen. nov., sp. nov., Mesoterricola sediminis sp. nov., Geothrix oryzae sp. nov., Geothrix edaphica sp. nov., Geothrix rubra sp. nov., and Geothrix limicola sp. nov., six novel members of Acidobacteriota isolated from soils.</title>
        <authorList>
            <person name="Itoh H."/>
            <person name="Sugisawa Y."/>
            <person name="Mise K."/>
            <person name="Xu Z."/>
            <person name="Kuniyasu M."/>
            <person name="Ushijima N."/>
            <person name="Kawano K."/>
            <person name="Kobayashi E."/>
            <person name="Shiratori Y."/>
            <person name="Masuda Y."/>
            <person name="Senoo K."/>
        </authorList>
    </citation>
    <scope>NUCLEOTIDE SEQUENCE</scope>
    <source>
        <strain evidence="1">Red802</strain>
    </source>
</reference>